<proteinExistence type="predicted"/>
<name>A0A0B7BWE9_9EUPU</name>
<organism evidence="1">
    <name type="scientific">Arion vulgaris</name>
    <dbReference type="NCBI Taxonomy" id="1028688"/>
    <lineage>
        <taxon>Eukaryota</taxon>
        <taxon>Metazoa</taxon>
        <taxon>Spiralia</taxon>
        <taxon>Lophotrochozoa</taxon>
        <taxon>Mollusca</taxon>
        <taxon>Gastropoda</taxon>
        <taxon>Heterobranchia</taxon>
        <taxon>Euthyneura</taxon>
        <taxon>Panpulmonata</taxon>
        <taxon>Eupulmonata</taxon>
        <taxon>Stylommatophora</taxon>
        <taxon>Helicina</taxon>
        <taxon>Arionoidea</taxon>
        <taxon>Arionidae</taxon>
        <taxon>Arion</taxon>
    </lineage>
</organism>
<dbReference type="EMBL" id="HACG01049595">
    <property type="protein sequence ID" value="CEK96460.1"/>
    <property type="molecule type" value="Transcribed_RNA"/>
</dbReference>
<evidence type="ECO:0000313" key="1">
    <source>
        <dbReference type="EMBL" id="CEK96460.1"/>
    </source>
</evidence>
<accession>A0A0B7BWE9</accession>
<gene>
    <name evidence="1" type="primary">ORF212156</name>
</gene>
<protein>
    <submittedName>
        <fullName evidence="1">Uncharacterized protein</fullName>
    </submittedName>
</protein>
<dbReference type="AlphaFoldDB" id="A0A0B7BWE9"/>
<reference evidence="1" key="1">
    <citation type="submission" date="2014-12" db="EMBL/GenBank/DDBJ databases">
        <title>Insight into the proteome of Arion vulgaris.</title>
        <authorList>
            <person name="Aradska J."/>
            <person name="Bulat T."/>
            <person name="Smidak R."/>
            <person name="Sarate P."/>
            <person name="Gangsoo J."/>
            <person name="Sialana F."/>
            <person name="Bilban M."/>
            <person name="Lubec G."/>
        </authorList>
    </citation>
    <scope>NUCLEOTIDE SEQUENCE</scope>
    <source>
        <tissue evidence="1">Skin</tissue>
    </source>
</reference>
<sequence length="79" mass="8939">MFLMPVIQFHSESDILSSITALKSSQTQLGTRKVMKSECWLCDIDITHREPMVNENYGSIAVFPNTMLSNVVIDWSTSD</sequence>